<dbReference type="PANTHER" id="PTHR23049">
    <property type="entry name" value="MYOSIN REGULATORY LIGHT CHAIN 2"/>
    <property type="match status" value="1"/>
</dbReference>
<evidence type="ECO:0000313" key="5">
    <source>
        <dbReference type="EMBL" id="RFU33202.1"/>
    </source>
</evidence>
<keyword evidence="2" id="KW-0106">Calcium</keyword>
<comment type="caution">
    <text evidence="5">The sequence shown here is derived from an EMBL/GenBank/DDBJ whole genome shotgun (WGS) entry which is preliminary data.</text>
</comment>
<feature type="domain" description="EF-hand" evidence="4">
    <location>
        <begin position="224"/>
        <end position="259"/>
    </location>
</feature>
<dbReference type="OrthoDB" id="429467at2759"/>
<dbReference type="AlphaFoldDB" id="A0A3E2HJ58"/>
<feature type="compositionally biased region" description="Low complexity" evidence="3">
    <location>
        <begin position="92"/>
        <end position="127"/>
    </location>
</feature>
<dbReference type="STRING" id="5539.A0A3E2HJ58"/>
<gene>
    <name evidence="5" type="ORF">B7463_g3113</name>
</gene>
<dbReference type="PROSITE" id="PS50222">
    <property type="entry name" value="EF_HAND_2"/>
    <property type="match status" value="2"/>
</dbReference>
<dbReference type="OMA" id="PPLLHSM"/>
<dbReference type="SMART" id="SM00054">
    <property type="entry name" value="EFh"/>
    <property type="match status" value="2"/>
</dbReference>
<dbReference type="InterPro" id="IPR050403">
    <property type="entry name" value="Myosin_RLC"/>
</dbReference>
<sequence length="390" mass="42190">MQGELILREVGDADNPLLLVQTGLERCIYELETEIRDERKDEDVAMADEKSIVKEEMTKAVLTIPQRHITQLQQANMTMSTPYKPSPLSYGSPRSSPFRRPESPASPSPLRQSTPNPNSSSSPTRQSMNATSTTTPSKLVNSSTPKMMMATVESDTETEPDVDTASWTPKGLTPTRREREPSPTRGARSGSFGPMLGVSSPSSRGLGAARGSVDNNAISKLAPAQVRELREGFQTLDRDSDGLVGREDVAEMLTQLGLPSTPSDISQFFPPSHPQTLTLPTYLTTLATLLSTLSPPSELISAFSAFDEDDSGQVDVAELRDALLHTAPETGERPLTEREIDQIMGGFVGRRAFSKHSGLGRKGDVFRYTEFVSSVLGGSTDGKGGKDSDD</sequence>
<evidence type="ECO:0000256" key="1">
    <source>
        <dbReference type="ARBA" id="ARBA00022737"/>
    </source>
</evidence>
<dbReference type="SUPFAM" id="SSF47473">
    <property type="entry name" value="EF-hand"/>
    <property type="match status" value="1"/>
</dbReference>
<feature type="non-terminal residue" evidence="5">
    <location>
        <position position="390"/>
    </location>
</feature>
<evidence type="ECO:0000256" key="2">
    <source>
        <dbReference type="ARBA" id="ARBA00022837"/>
    </source>
</evidence>
<organism evidence="5 6">
    <name type="scientific">Scytalidium lignicola</name>
    <name type="common">Hyphomycete</name>
    <dbReference type="NCBI Taxonomy" id="5539"/>
    <lineage>
        <taxon>Eukaryota</taxon>
        <taxon>Fungi</taxon>
        <taxon>Dikarya</taxon>
        <taxon>Ascomycota</taxon>
        <taxon>Pezizomycotina</taxon>
        <taxon>Leotiomycetes</taxon>
        <taxon>Leotiomycetes incertae sedis</taxon>
        <taxon>Scytalidium</taxon>
    </lineage>
</organism>
<reference evidence="5 6" key="1">
    <citation type="submission" date="2018-05" db="EMBL/GenBank/DDBJ databases">
        <title>Draft genome sequence of Scytalidium lignicola DSM 105466, a ubiquitous saprotrophic fungus.</title>
        <authorList>
            <person name="Buettner E."/>
            <person name="Gebauer A.M."/>
            <person name="Hofrichter M."/>
            <person name="Liers C."/>
            <person name="Kellner H."/>
        </authorList>
    </citation>
    <scope>NUCLEOTIDE SEQUENCE [LARGE SCALE GENOMIC DNA]</scope>
    <source>
        <strain evidence="5 6">DSM 105466</strain>
    </source>
</reference>
<dbReference type="EMBL" id="NCSJ02000039">
    <property type="protein sequence ID" value="RFU33202.1"/>
    <property type="molecule type" value="Genomic_DNA"/>
</dbReference>
<keyword evidence="6" id="KW-1185">Reference proteome</keyword>
<dbReference type="InterPro" id="IPR011992">
    <property type="entry name" value="EF-hand-dom_pair"/>
</dbReference>
<dbReference type="PROSITE" id="PS00018">
    <property type="entry name" value="EF_HAND_1"/>
    <property type="match status" value="2"/>
</dbReference>
<dbReference type="InterPro" id="IPR002048">
    <property type="entry name" value="EF_hand_dom"/>
</dbReference>
<feature type="region of interest" description="Disordered" evidence="3">
    <location>
        <begin position="79"/>
        <end position="208"/>
    </location>
</feature>
<evidence type="ECO:0000256" key="3">
    <source>
        <dbReference type="SAM" id="MobiDB-lite"/>
    </source>
</evidence>
<feature type="non-terminal residue" evidence="5">
    <location>
        <position position="1"/>
    </location>
</feature>
<dbReference type="GO" id="GO:0005509">
    <property type="term" value="F:calcium ion binding"/>
    <property type="evidence" value="ECO:0007669"/>
    <property type="project" value="InterPro"/>
</dbReference>
<name>A0A3E2HJ58_SCYLI</name>
<dbReference type="Gene3D" id="1.10.238.10">
    <property type="entry name" value="EF-hand"/>
    <property type="match status" value="2"/>
</dbReference>
<evidence type="ECO:0000313" key="6">
    <source>
        <dbReference type="Proteomes" id="UP000258309"/>
    </source>
</evidence>
<dbReference type="InterPro" id="IPR018247">
    <property type="entry name" value="EF_Hand_1_Ca_BS"/>
</dbReference>
<feature type="compositionally biased region" description="Polar residues" evidence="3">
    <location>
        <begin position="128"/>
        <end position="145"/>
    </location>
</feature>
<protein>
    <recommendedName>
        <fullName evidence="4">EF-hand domain-containing protein</fullName>
    </recommendedName>
</protein>
<keyword evidence="1" id="KW-0677">Repeat</keyword>
<evidence type="ECO:0000259" key="4">
    <source>
        <dbReference type="PROSITE" id="PS50222"/>
    </source>
</evidence>
<feature type="domain" description="EF-hand" evidence="4">
    <location>
        <begin position="294"/>
        <end position="329"/>
    </location>
</feature>
<dbReference type="Proteomes" id="UP000258309">
    <property type="component" value="Unassembled WGS sequence"/>
</dbReference>
<accession>A0A3E2HJ58</accession>
<proteinExistence type="predicted"/>